<dbReference type="AlphaFoldDB" id="A0A521AJW1"/>
<dbReference type="RefSeq" id="WP_142531605.1">
    <property type="nucleotide sequence ID" value="NZ_FXTB01000001.1"/>
</dbReference>
<name>A0A521AJW1_SACCC</name>
<proteinExistence type="predicted"/>
<gene>
    <name evidence="1" type="ORF">SAMN06265379_101196</name>
</gene>
<dbReference type="Proteomes" id="UP000319040">
    <property type="component" value="Unassembled WGS sequence"/>
</dbReference>
<keyword evidence="2" id="KW-1185">Reference proteome</keyword>
<reference evidence="1 2" key="1">
    <citation type="submission" date="2017-05" db="EMBL/GenBank/DDBJ databases">
        <authorList>
            <person name="Varghese N."/>
            <person name="Submissions S."/>
        </authorList>
    </citation>
    <scope>NUCLEOTIDE SEQUENCE [LARGE SCALE GENOMIC DNA]</scope>
    <source>
        <strain evidence="1 2">DSM 27040</strain>
    </source>
</reference>
<evidence type="ECO:0000313" key="1">
    <source>
        <dbReference type="EMBL" id="SMO35051.1"/>
    </source>
</evidence>
<sequence>MPNNNAFNSDVLPVAGYGQKQGGEVAVHSHPQKESGIAVYPMRGIPCLGIKKKYYICTGHKNTMKRLLIPKIVFQPGKEKKVHL</sequence>
<accession>A0A521AJW1</accession>
<evidence type="ECO:0000313" key="2">
    <source>
        <dbReference type="Proteomes" id="UP000319040"/>
    </source>
</evidence>
<dbReference type="EMBL" id="FXTB01000001">
    <property type="protein sequence ID" value="SMO35051.1"/>
    <property type="molecule type" value="Genomic_DNA"/>
</dbReference>
<protein>
    <submittedName>
        <fullName evidence="1">Uncharacterized protein</fullName>
    </submittedName>
</protein>
<organism evidence="1 2">
    <name type="scientific">Saccharicrinis carchari</name>
    <dbReference type="NCBI Taxonomy" id="1168039"/>
    <lineage>
        <taxon>Bacteria</taxon>
        <taxon>Pseudomonadati</taxon>
        <taxon>Bacteroidota</taxon>
        <taxon>Bacteroidia</taxon>
        <taxon>Marinilabiliales</taxon>
        <taxon>Marinilabiliaceae</taxon>
        <taxon>Saccharicrinis</taxon>
    </lineage>
</organism>